<sequence length="40" mass="4553">MDQVLKFSEQRTLEEEDKQYQAIGARTPATHTLLVFSSIA</sequence>
<proteinExistence type="predicted"/>
<dbReference type="AlphaFoldDB" id="A0A3L6DMN3"/>
<accession>A0A3L6DMN3</accession>
<gene>
    <name evidence="1" type="ORF">Zm00014a_023040</name>
</gene>
<evidence type="ECO:0000313" key="2">
    <source>
        <dbReference type="Proteomes" id="UP000251960"/>
    </source>
</evidence>
<organism evidence="1 2">
    <name type="scientific">Zea mays</name>
    <name type="common">Maize</name>
    <dbReference type="NCBI Taxonomy" id="4577"/>
    <lineage>
        <taxon>Eukaryota</taxon>
        <taxon>Viridiplantae</taxon>
        <taxon>Streptophyta</taxon>
        <taxon>Embryophyta</taxon>
        <taxon>Tracheophyta</taxon>
        <taxon>Spermatophyta</taxon>
        <taxon>Magnoliopsida</taxon>
        <taxon>Liliopsida</taxon>
        <taxon>Poales</taxon>
        <taxon>Poaceae</taxon>
        <taxon>PACMAD clade</taxon>
        <taxon>Panicoideae</taxon>
        <taxon>Andropogonodae</taxon>
        <taxon>Andropogoneae</taxon>
        <taxon>Tripsacinae</taxon>
        <taxon>Zea</taxon>
    </lineage>
</organism>
<reference evidence="1 2" key="1">
    <citation type="journal article" date="2018" name="Nat. Genet.">
        <title>Extensive intraspecific gene order and gene structural variations between Mo17 and other maize genomes.</title>
        <authorList>
            <person name="Sun S."/>
            <person name="Zhou Y."/>
            <person name="Chen J."/>
            <person name="Shi J."/>
            <person name="Zhao H."/>
            <person name="Zhao H."/>
            <person name="Song W."/>
            <person name="Zhang M."/>
            <person name="Cui Y."/>
            <person name="Dong X."/>
            <person name="Liu H."/>
            <person name="Ma X."/>
            <person name="Jiao Y."/>
            <person name="Wang B."/>
            <person name="Wei X."/>
            <person name="Stein J.C."/>
            <person name="Glaubitz J.C."/>
            <person name="Lu F."/>
            <person name="Yu G."/>
            <person name="Liang C."/>
            <person name="Fengler K."/>
            <person name="Li B."/>
            <person name="Rafalski A."/>
            <person name="Schnable P.S."/>
            <person name="Ware D.H."/>
            <person name="Buckler E.S."/>
            <person name="Lai J."/>
        </authorList>
    </citation>
    <scope>NUCLEOTIDE SEQUENCE [LARGE SCALE GENOMIC DNA]</scope>
    <source>
        <strain evidence="2">cv. Missouri 17</strain>
        <tissue evidence="1">Seedling</tissue>
    </source>
</reference>
<evidence type="ECO:0000313" key="1">
    <source>
        <dbReference type="EMBL" id="PWZ09839.1"/>
    </source>
</evidence>
<protein>
    <submittedName>
        <fullName evidence="1">Uncharacterized protein</fullName>
    </submittedName>
</protein>
<dbReference type="Proteomes" id="UP000251960">
    <property type="component" value="Chromosome 8"/>
</dbReference>
<dbReference type="EMBL" id="NCVQ01000009">
    <property type="protein sequence ID" value="PWZ09839.1"/>
    <property type="molecule type" value="Genomic_DNA"/>
</dbReference>
<comment type="caution">
    <text evidence="1">The sequence shown here is derived from an EMBL/GenBank/DDBJ whole genome shotgun (WGS) entry which is preliminary data.</text>
</comment>
<name>A0A3L6DMN3_MAIZE</name>